<feature type="compositionally biased region" description="Polar residues" evidence="1">
    <location>
        <begin position="63"/>
        <end position="78"/>
    </location>
</feature>
<evidence type="ECO:0000313" key="3">
    <source>
        <dbReference type="WBParaSite" id="scaffold5533_cov227.g9666"/>
    </source>
</evidence>
<feature type="compositionally biased region" description="Low complexity" evidence="1">
    <location>
        <begin position="379"/>
        <end position="392"/>
    </location>
</feature>
<sequence length="718" mass="79652">MKRKLINIKEENDSSLNHSPNINNAAANEFNPLDNILNEIDAFDTSNKPKTKKKREKLIKIESTSDVESGNAPCSSQQLPPPVTPFPSSVTNRPLNRIELARQEHDNSMVQTFLHKDDLMERILAYKMLRGKVESYLTMKAKIDLNTCITPEYEALHGPMTPPGSPGTNQSSLSATGNNHQQQKNHQQEMFPCTSDTLMTNEEIVPTPKQSKLEKSESTMKNCSTNEELFRKFGAMLGLPQHQILTFFGVDLKKYGDLQFDELLATFRESLTKHLEEKEKKKLETGGKSPAASGSHLEQSQPQQQFLQEQQNLLNVSNELEAAMEISSTSSSSSGIFLPPPPAPPPMLCSTNNSSFPSTSREAVMGDEGKSPILISDTSISPQQQQQIKSPPTLFPQSQHQLVFTRPPPPIPTTIIRAPLLPPSQHHQLPAPITTQQQFLYPPPQIENISRSQGLASESSTIPQQQKRPPSLFSQVPLCFSTPPPPFIPTTTTMVTSFTAPPPRLPQLPQRQRLPPPPLQLQQQFLHPPPRRPLTSKDAESPNLTPDSIIIPRHKHKKLPSLFSQCQLVFPRPPPPILTSLTTTPPPQLPLNLQQQLHHSSNLSSRDASENEVKSRILSSETITPQQQRLPPPPPFPQQVPLIFTTPPPPLVPPTTATPRKYVAPTPMPSQNDILKTVVQAINVGKTKEVKCCMSPEGDDPAATTTVDNKSKPYGKFF</sequence>
<feature type="compositionally biased region" description="Low complexity" evidence="1">
    <location>
        <begin position="594"/>
        <end position="605"/>
    </location>
</feature>
<protein>
    <submittedName>
        <fullName evidence="3">Uncharacterized protein</fullName>
    </submittedName>
</protein>
<dbReference type="WBParaSite" id="scaffold5533_cov227.g9666">
    <property type="protein sequence ID" value="scaffold5533_cov227.g9666"/>
    <property type="gene ID" value="scaffold5533_cov227.g9666"/>
</dbReference>
<feature type="region of interest" description="Disordered" evidence="1">
    <location>
        <begin position="1"/>
        <end position="20"/>
    </location>
</feature>
<feature type="region of interest" description="Disordered" evidence="1">
    <location>
        <begin position="158"/>
        <end position="186"/>
    </location>
</feature>
<proteinExistence type="predicted"/>
<feature type="compositionally biased region" description="Polar residues" evidence="1">
    <location>
        <begin position="166"/>
        <end position="177"/>
    </location>
</feature>
<feature type="region of interest" description="Disordered" evidence="1">
    <location>
        <begin position="594"/>
        <end position="615"/>
    </location>
</feature>
<organism evidence="2 3">
    <name type="scientific">Meloidogyne javanica</name>
    <name type="common">Root-knot nematode worm</name>
    <dbReference type="NCBI Taxonomy" id="6303"/>
    <lineage>
        <taxon>Eukaryota</taxon>
        <taxon>Metazoa</taxon>
        <taxon>Ecdysozoa</taxon>
        <taxon>Nematoda</taxon>
        <taxon>Chromadorea</taxon>
        <taxon>Rhabditida</taxon>
        <taxon>Tylenchina</taxon>
        <taxon>Tylenchomorpha</taxon>
        <taxon>Tylenchoidea</taxon>
        <taxon>Meloidogynidae</taxon>
        <taxon>Meloidogyninae</taxon>
        <taxon>Meloidogyne</taxon>
        <taxon>Meloidogyne incognita group</taxon>
    </lineage>
</organism>
<dbReference type="Proteomes" id="UP000887561">
    <property type="component" value="Unplaced"/>
</dbReference>
<accession>A0A915MZE9</accession>
<dbReference type="AlphaFoldDB" id="A0A915MZE9"/>
<feature type="region of interest" description="Disordered" evidence="1">
    <location>
        <begin position="696"/>
        <end position="718"/>
    </location>
</feature>
<feature type="region of interest" description="Disordered" evidence="1">
    <location>
        <begin position="277"/>
        <end position="305"/>
    </location>
</feature>
<reference evidence="3" key="1">
    <citation type="submission" date="2022-11" db="UniProtKB">
        <authorList>
            <consortium name="WormBaseParasite"/>
        </authorList>
    </citation>
    <scope>IDENTIFICATION</scope>
</reference>
<name>A0A915MZE9_MELJA</name>
<feature type="region of interest" description="Disordered" evidence="1">
    <location>
        <begin position="63"/>
        <end position="90"/>
    </location>
</feature>
<feature type="region of interest" description="Disordered" evidence="1">
    <location>
        <begin position="372"/>
        <end position="393"/>
    </location>
</feature>
<feature type="region of interest" description="Disordered" evidence="1">
    <location>
        <begin position="496"/>
        <end position="546"/>
    </location>
</feature>
<evidence type="ECO:0000256" key="1">
    <source>
        <dbReference type="SAM" id="MobiDB-lite"/>
    </source>
</evidence>
<keyword evidence="2" id="KW-1185">Reference proteome</keyword>
<evidence type="ECO:0000313" key="2">
    <source>
        <dbReference type="Proteomes" id="UP000887561"/>
    </source>
</evidence>